<dbReference type="SUPFAM" id="SSF81383">
    <property type="entry name" value="F-box domain"/>
    <property type="match status" value="1"/>
</dbReference>
<dbReference type="Gene3D" id="3.80.10.10">
    <property type="entry name" value="Ribonuclease Inhibitor"/>
    <property type="match status" value="1"/>
</dbReference>
<dbReference type="InterPro" id="IPR032675">
    <property type="entry name" value="LRR_dom_sf"/>
</dbReference>
<keyword evidence="3" id="KW-1185">Reference proteome</keyword>
<dbReference type="Proteomes" id="UP001457282">
    <property type="component" value="Unassembled WGS sequence"/>
</dbReference>
<dbReference type="SUPFAM" id="SSF52058">
    <property type="entry name" value="L domain-like"/>
    <property type="match status" value="1"/>
</dbReference>
<dbReference type="EMBL" id="JBEDUW010000006">
    <property type="protein sequence ID" value="KAK9921294.1"/>
    <property type="molecule type" value="Genomic_DNA"/>
</dbReference>
<evidence type="ECO:0000313" key="3">
    <source>
        <dbReference type="Proteomes" id="UP001457282"/>
    </source>
</evidence>
<dbReference type="CDD" id="cd09917">
    <property type="entry name" value="F-box_SF"/>
    <property type="match status" value="1"/>
</dbReference>
<dbReference type="InterPro" id="IPR053197">
    <property type="entry name" value="F-box_SCFL_complex_component"/>
</dbReference>
<dbReference type="Pfam" id="PF00646">
    <property type="entry name" value="F-box"/>
    <property type="match status" value="1"/>
</dbReference>
<accession>A0AAW1W937</accession>
<dbReference type="AlphaFoldDB" id="A0AAW1W937"/>
<dbReference type="PROSITE" id="PS50181">
    <property type="entry name" value="FBOX"/>
    <property type="match status" value="1"/>
</dbReference>
<dbReference type="InterPro" id="IPR001810">
    <property type="entry name" value="F-box_dom"/>
</dbReference>
<sequence>MATPPETSPEVDRFSNLPNEIAHHILSLLSFKDFTRVGCVSKRCKRLHLSAPSIKFCEFSNVTNISSCDVHKMLLDSFDRFLNQRGDNKIRSFHFSWCFRSFLSDMFEDEGMSNCYCDDDVRLNAWIDSAVRCNVEVVQIVNSSPDWYQRLSSSLLLCQSLRSLLVDGKAFIGCEVTSSTLSNLEYLELKNVMIDNDKEFWEWVSYSCKCLKDLHLEGVSGGKDIIIESSSLESFSFNSACFLEGPYSCNLNISGDRLEKISINGVATGSSFMISAPNLKRLRWHGSLARQHNFGELPCLEIADISADSLFDEVNHLALFGLLCSIPRVKVLILSEPVVKAVLEQGFMSVQLDCVRYLRLKFLMLTDDLIPALITLLGVMPDLSYLLVNSMPILCDESKCAGFDMEFWKVQNLAFVDKIKEVTLDVAMVLMSLNLQGTSLDMLRIWRLWSFITFPNNVML</sequence>
<dbReference type="PANTHER" id="PTHR34223">
    <property type="entry name" value="OS11G0201299 PROTEIN"/>
    <property type="match status" value="1"/>
</dbReference>
<dbReference type="Gene3D" id="1.20.1280.50">
    <property type="match status" value="1"/>
</dbReference>
<evidence type="ECO:0000259" key="1">
    <source>
        <dbReference type="PROSITE" id="PS50181"/>
    </source>
</evidence>
<feature type="domain" description="F-box" evidence="1">
    <location>
        <begin position="11"/>
        <end position="47"/>
    </location>
</feature>
<evidence type="ECO:0000313" key="2">
    <source>
        <dbReference type="EMBL" id="KAK9921294.1"/>
    </source>
</evidence>
<dbReference type="InterPro" id="IPR055411">
    <property type="entry name" value="LRR_FXL15/At3g58940/PEG3-like"/>
</dbReference>
<protein>
    <recommendedName>
        <fullName evidence="1">F-box domain-containing protein</fullName>
    </recommendedName>
</protein>
<gene>
    <name evidence="2" type="ORF">M0R45_029811</name>
</gene>
<reference evidence="2 3" key="1">
    <citation type="journal article" date="2023" name="G3 (Bethesda)">
        <title>A chromosome-length genome assembly and annotation of blackberry (Rubus argutus, cv. 'Hillquist').</title>
        <authorList>
            <person name="Bruna T."/>
            <person name="Aryal R."/>
            <person name="Dudchenko O."/>
            <person name="Sargent D.J."/>
            <person name="Mead D."/>
            <person name="Buti M."/>
            <person name="Cavallini A."/>
            <person name="Hytonen T."/>
            <person name="Andres J."/>
            <person name="Pham M."/>
            <person name="Weisz D."/>
            <person name="Mascagni F."/>
            <person name="Usai G."/>
            <person name="Natali L."/>
            <person name="Bassil N."/>
            <person name="Fernandez G.E."/>
            <person name="Lomsadze A."/>
            <person name="Armour M."/>
            <person name="Olukolu B."/>
            <person name="Poorten T."/>
            <person name="Britton C."/>
            <person name="Davik J."/>
            <person name="Ashrafi H."/>
            <person name="Aiden E.L."/>
            <person name="Borodovsky M."/>
            <person name="Worthington M."/>
        </authorList>
    </citation>
    <scope>NUCLEOTIDE SEQUENCE [LARGE SCALE GENOMIC DNA]</scope>
    <source>
        <strain evidence="2">PI 553951</strain>
    </source>
</reference>
<comment type="caution">
    <text evidence="2">The sequence shown here is derived from an EMBL/GenBank/DDBJ whole genome shotgun (WGS) entry which is preliminary data.</text>
</comment>
<dbReference type="Pfam" id="PF24758">
    <property type="entry name" value="LRR_At5g56370"/>
    <property type="match status" value="1"/>
</dbReference>
<organism evidence="2 3">
    <name type="scientific">Rubus argutus</name>
    <name type="common">Southern blackberry</name>
    <dbReference type="NCBI Taxonomy" id="59490"/>
    <lineage>
        <taxon>Eukaryota</taxon>
        <taxon>Viridiplantae</taxon>
        <taxon>Streptophyta</taxon>
        <taxon>Embryophyta</taxon>
        <taxon>Tracheophyta</taxon>
        <taxon>Spermatophyta</taxon>
        <taxon>Magnoliopsida</taxon>
        <taxon>eudicotyledons</taxon>
        <taxon>Gunneridae</taxon>
        <taxon>Pentapetalae</taxon>
        <taxon>rosids</taxon>
        <taxon>fabids</taxon>
        <taxon>Rosales</taxon>
        <taxon>Rosaceae</taxon>
        <taxon>Rosoideae</taxon>
        <taxon>Rosoideae incertae sedis</taxon>
        <taxon>Rubus</taxon>
    </lineage>
</organism>
<proteinExistence type="predicted"/>
<dbReference type="InterPro" id="IPR036047">
    <property type="entry name" value="F-box-like_dom_sf"/>
</dbReference>
<name>A0AAW1W937_RUBAR</name>
<dbReference type="PANTHER" id="PTHR34223:SF51">
    <property type="entry name" value="OS06G0556300 PROTEIN"/>
    <property type="match status" value="1"/>
</dbReference>